<dbReference type="InterPro" id="IPR013098">
    <property type="entry name" value="Ig_I-set"/>
</dbReference>
<dbReference type="SMART" id="SM00409">
    <property type="entry name" value="IG"/>
    <property type="match status" value="1"/>
</dbReference>
<keyword evidence="1" id="KW-1133">Transmembrane helix</keyword>
<evidence type="ECO:0000313" key="4">
    <source>
        <dbReference type="Proteomes" id="UP000515152"/>
    </source>
</evidence>
<dbReference type="InterPro" id="IPR036179">
    <property type="entry name" value="Ig-like_dom_sf"/>
</dbReference>
<dbReference type="InterPro" id="IPR013783">
    <property type="entry name" value="Ig-like_fold"/>
</dbReference>
<evidence type="ECO:0000256" key="2">
    <source>
        <dbReference type="SAM" id="SignalP"/>
    </source>
</evidence>
<dbReference type="PROSITE" id="PS50835">
    <property type="entry name" value="IG_LIKE"/>
    <property type="match status" value="1"/>
</dbReference>
<evidence type="ECO:0000256" key="1">
    <source>
        <dbReference type="SAM" id="Phobius"/>
    </source>
</evidence>
<keyword evidence="2" id="KW-0732">Signal</keyword>
<keyword evidence="4" id="KW-1185">Reference proteome</keyword>
<protein>
    <submittedName>
        <fullName evidence="5 6">Uncharacterized protein LOC105901678 isoform X2</fullName>
    </submittedName>
</protein>
<gene>
    <name evidence="5 6" type="primary">LOC105901678</name>
</gene>
<dbReference type="InterPro" id="IPR007110">
    <property type="entry name" value="Ig-like_dom"/>
</dbReference>
<feature type="domain" description="Ig-like" evidence="3">
    <location>
        <begin position="140"/>
        <end position="205"/>
    </location>
</feature>
<organism evidence="4 5">
    <name type="scientific">Clupea harengus</name>
    <name type="common">Atlantic herring</name>
    <dbReference type="NCBI Taxonomy" id="7950"/>
    <lineage>
        <taxon>Eukaryota</taxon>
        <taxon>Metazoa</taxon>
        <taxon>Chordata</taxon>
        <taxon>Craniata</taxon>
        <taxon>Vertebrata</taxon>
        <taxon>Euteleostomi</taxon>
        <taxon>Actinopterygii</taxon>
        <taxon>Neopterygii</taxon>
        <taxon>Teleostei</taxon>
        <taxon>Clupei</taxon>
        <taxon>Clupeiformes</taxon>
        <taxon>Clupeoidei</taxon>
        <taxon>Clupeidae</taxon>
        <taxon>Clupea</taxon>
    </lineage>
</organism>
<sequence>MNQLAQMWIAIFFSSVNTLQTYSSPMTNDLAVSFLTTGSLYVALGQTLVLEATVDKSPDVNVVLVTWERNNPTGSLRLAEYPGRIFNPRVTLEREGEWIRLSDVQESDYGNYTVSVTDSYGTQKHDMKIVLKAEKPPEASVVLLCDVSREEAQWDSPVFTWLVDGVELTNQTANMSDGGSKLHLQGMKGHNYTCISNSSLGTSVSHFIIPECTECPSCSNDVAIAMTIEAMIVLVISVLSCYVLMKQKKLSF</sequence>
<dbReference type="RefSeq" id="XP_031431685.1">
    <property type="nucleotide sequence ID" value="XM_031575825.2"/>
</dbReference>
<evidence type="ECO:0000259" key="3">
    <source>
        <dbReference type="PROSITE" id="PS50835"/>
    </source>
</evidence>
<name>A0A6P8G942_CLUHA</name>
<dbReference type="RefSeq" id="XP_042565009.1">
    <property type="nucleotide sequence ID" value="XM_042709075.1"/>
</dbReference>
<dbReference type="Proteomes" id="UP000515152">
    <property type="component" value="Chromosome 11"/>
</dbReference>
<dbReference type="AlphaFoldDB" id="A0A6P8G942"/>
<keyword evidence="1" id="KW-0812">Transmembrane</keyword>
<dbReference type="GeneID" id="105901678"/>
<dbReference type="Pfam" id="PF07679">
    <property type="entry name" value="I-set"/>
    <property type="match status" value="1"/>
</dbReference>
<reference evidence="5 6" key="1">
    <citation type="submission" date="2025-04" db="UniProtKB">
        <authorList>
            <consortium name="RefSeq"/>
        </authorList>
    </citation>
    <scope>IDENTIFICATION</scope>
</reference>
<proteinExistence type="predicted"/>
<feature type="transmembrane region" description="Helical" evidence="1">
    <location>
        <begin position="222"/>
        <end position="245"/>
    </location>
</feature>
<keyword evidence="1" id="KW-0472">Membrane</keyword>
<dbReference type="Gene3D" id="2.60.40.10">
    <property type="entry name" value="Immunoglobulins"/>
    <property type="match status" value="1"/>
</dbReference>
<evidence type="ECO:0000313" key="6">
    <source>
        <dbReference type="RefSeq" id="XP_042565009.1"/>
    </source>
</evidence>
<evidence type="ECO:0000313" key="5">
    <source>
        <dbReference type="RefSeq" id="XP_031431685.1"/>
    </source>
</evidence>
<dbReference type="InterPro" id="IPR003599">
    <property type="entry name" value="Ig_sub"/>
</dbReference>
<feature type="signal peptide" evidence="2">
    <location>
        <begin position="1"/>
        <end position="18"/>
    </location>
</feature>
<feature type="chain" id="PRO_5044652902" evidence="2">
    <location>
        <begin position="19"/>
        <end position="252"/>
    </location>
</feature>
<dbReference type="SUPFAM" id="SSF48726">
    <property type="entry name" value="Immunoglobulin"/>
    <property type="match status" value="2"/>
</dbReference>
<accession>A0A6P8G942</accession>